<accession>A0AAV4RC01</accession>
<dbReference type="Pfam" id="PF10178">
    <property type="entry name" value="PAC3"/>
    <property type="match status" value="1"/>
</dbReference>
<dbReference type="EMBL" id="BPLQ01006032">
    <property type="protein sequence ID" value="GIY19369.1"/>
    <property type="molecule type" value="Genomic_DNA"/>
</dbReference>
<dbReference type="Proteomes" id="UP001054837">
    <property type="component" value="Unassembled WGS sequence"/>
</dbReference>
<dbReference type="InterPro" id="IPR053720">
    <property type="entry name" value="Psm_Assembly_Chaperone"/>
</dbReference>
<evidence type="ECO:0000313" key="1">
    <source>
        <dbReference type="EMBL" id="GIY19369.1"/>
    </source>
</evidence>
<sequence>MKDNFEISCKTGKGTVCGLPTEIAVTEFSNKYFILITDCGKIGSLVQVQWEISESDSFCSSRVFFGKDQPEIQAVTCAVTEKCKLVKPVVFGLSLKNYTAASVKDVTALLTEIIGQSKSESASQLPCYTG</sequence>
<dbReference type="AlphaFoldDB" id="A0AAV4RC01"/>
<evidence type="ECO:0000313" key="2">
    <source>
        <dbReference type="Proteomes" id="UP001054837"/>
    </source>
</evidence>
<dbReference type="PANTHER" id="PTHR31051">
    <property type="entry name" value="PROTEASOME ASSEMBLY CHAPERONE 3"/>
    <property type="match status" value="1"/>
</dbReference>
<dbReference type="PANTHER" id="PTHR31051:SF1">
    <property type="entry name" value="PROTEASOME ASSEMBLY CHAPERONE 3"/>
    <property type="match status" value="1"/>
</dbReference>
<reference evidence="1 2" key="1">
    <citation type="submission" date="2021-06" db="EMBL/GenBank/DDBJ databases">
        <title>Caerostris darwini draft genome.</title>
        <authorList>
            <person name="Kono N."/>
            <person name="Arakawa K."/>
        </authorList>
    </citation>
    <scope>NUCLEOTIDE SEQUENCE [LARGE SCALE GENOMIC DNA]</scope>
</reference>
<organism evidence="1 2">
    <name type="scientific">Caerostris darwini</name>
    <dbReference type="NCBI Taxonomy" id="1538125"/>
    <lineage>
        <taxon>Eukaryota</taxon>
        <taxon>Metazoa</taxon>
        <taxon>Ecdysozoa</taxon>
        <taxon>Arthropoda</taxon>
        <taxon>Chelicerata</taxon>
        <taxon>Arachnida</taxon>
        <taxon>Araneae</taxon>
        <taxon>Araneomorphae</taxon>
        <taxon>Entelegynae</taxon>
        <taxon>Araneoidea</taxon>
        <taxon>Araneidae</taxon>
        <taxon>Caerostris</taxon>
    </lineage>
</organism>
<proteinExistence type="predicted"/>
<keyword evidence="1" id="KW-0647">Proteasome</keyword>
<protein>
    <submittedName>
        <fullName evidence="1">Proteasome assembly chaperone 3</fullName>
    </submittedName>
</protein>
<keyword evidence="2" id="KW-1185">Reference proteome</keyword>
<dbReference type="InterPro" id="IPR018788">
    <property type="entry name" value="Proteasome_assmbl_chp_3"/>
</dbReference>
<dbReference type="GO" id="GO:0043248">
    <property type="term" value="P:proteasome assembly"/>
    <property type="evidence" value="ECO:0007669"/>
    <property type="project" value="InterPro"/>
</dbReference>
<name>A0AAV4RC01_9ARAC</name>
<dbReference type="GO" id="GO:0000502">
    <property type="term" value="C:proteasome complex"/>
    <property type="evidence" value="ECO:0007669"/>
    <property type="project" value="UniProtKB-KW"/>
</dbReference>
<gene>
    <name evidence="1" type="primary">AVEN_97873_1</name>
    <name evidence="1" type="ORF">CDAR_414531</name>
</gene>
<dbReference type="Gene3D" id="3.30.230.90">
    <property type="match status" value="1"/>
</dbReference>
<comment type="caution">
    <text evidence="1">The sequence shown here is derived from an EMBL/GenBank/DDBJ whole genome shotgun (WGS) entry which is preliminary data.</text>
</comment>